<dbReference type="PANTHER" id="PTHR23416:SF23">
    <property type="entry name" value="ACETYLTRANSFERASE C18B11.09C-RELATED"/>
    <property type="match status" value="1"/>
</dbReference>
<dbReference type="Pfam" id="PF14602">
    <property type="entry name" value="Hexapep_2"/>
    <property type="match status" value="1"/>
</dbReference>
<dbReference type="InterPro" id="IPR018357">
    <property type="entry name" value="Hexapep_transf_CS"/>
</dbReference>
<dbReference type="Gene3D" id="2.160.10.10">
    <property type="entry name" value="Hexapeptide repeat proteins"/>
    <property type="match status" value="1"/>
</dbReference>
<accession>A0A6S6UDH0</accession>
<evidence type="ECO:0000256" key="3">
    <source>
        <dbReference type="ARBA" id="ARBA00022737"/>
    </source>
</evidence>
<dbReference type="InterPro" id="IPR011004">
    <property type="entry name" value="Trimer_LpxA-like_sf"/>
</dbReference>
<dbReference type="CDD" id="cd04647">
    <property type="entry name" value="LbH_MAT_like"/>
    <property type="match status" value="1"/>
</dbReference>
<keyword evidence="3" id="KW-0677">Repeat</keyword>
<gene>
    <name evidence="5" type="ORF">HELGO_WM1670</name>
</gene>
<evidence type="ECO:0000256" key="4">
    <source>
        <dbReference type="ARBA" id="ARBA00023315"/>
    </source>
</evidence>
<dbReference type="PANTHER" id="PTHR23416">
    <property type="entry name" value="SIALIC ACID SYNTHASE-RELATED"/>
    <property type="match status" value="1"/>
</dbReference>
<dbReference type="SUPFAM" id="SSF51161">
    <property type="entry name" value="Trimeric LpxA-like enzymes"/>
    <property type="match status" value="1"/>
</dbReference>
<dbReference type="PROSITE" id="PS00101">
    <property type="entry name" value="HEXAPEP_TRANSFERASES"/>
    <property type="match status" value="1"/>
</dbReference>
<evidence type="ECO:0000256" key="2">
    <source>
        <dbReference type="ARBA" id="ARBA00022679"/>
    </source>
</evidence>
<dbReference type="Pfam" id="PF00132">
    <property type="entry name" value="Hexapep"/>
    <property type="match status" value="1"/>
</dbReference>
<keyword evidence="2 5" id="KW-0808">Transferase</keyword>
<dbReference type="GO" id="GO:0008374">
    <property type="term" value="F:O-acyltransferase activity"/>
    <property type="evidence" value="ECO:0007669"/>
    <property type="project" value="TreeGrafter"/>
</dbReference>
<evidence type="ECO:0000313" key="5">
    <source>
        <dbReference type="EMBL" id="CAA6826913.1"/>
    </source>
</evidence>
<protein>
    <submittedName>
        <fullName evidence="5">Transferase</fullName>
    </submittedName>
</protein>
<proteinExistence type="inferred from homology"/>
<dbReference type="InterPro" id="IPR051159">
    <property type="entry name" value="Hexapeptide_acetyltransf"/>
</dbReference>
<keyword evidence="4" id="KW-0012">Acyltransferase</keyword>
<dbReference type="EMBL" id="CACVAS010000147">
    <property type="protein sequence ID" value="CAA6826913.1"/>
    <property type="molecule type" value="Genomic_DNA"/>
</dbReference>
<comment type="similarity">
    <text evidence="1">Belongs to the transferase hexapeptide repeat family.</text>
</comment>
<reference evidence="5" key="1">
    <citation type="submission" date="2020-01" db="EMBL/GenBank/DDBJ databases">
        <authorList>
            <person name="Meier V. D."/>
            <person name="Meier V D."/>
        </authorList>
    </citation>
    <scope>NUCLEOTIDE SEQUENCE</scope>
    <source>
        <strain evidence="5">HLG_WM_MAG_01</strain>
    </source>
</reference>
<organism evidence="5">
    <name type="scientific">uncultured Sulfurovum sp</name>
    <dbReference type="NCBI Taxonomy" id="269237"/>
    <lineage>
        <taxon>Bacteria</taxon>
        <taxon>Pseudomonadati</taxon>
        <taxon>Campylobacterota</taxon>
        <taxon>Epsilonproteobacteria</taxon>
        <taxon>Campylobacterales</taxon>
        <taxon>Sulfurovaceae</taxon>
        <taxon>Sulfurovum</taxon>
        <taxon>environmental samples</taxon>
    </lineage>
</organism>
<dbReference type="AlphaFoldDB" id="A0A6S6UDH0"/>
<name>A0A6S6UDH0_9BACT</name>
<evidence type="ECO:0000256" key="1">
    <source>
        <dbReference type="ARBA" id="ARBA00007274"/>
    </source>
</evidence>
<sequence length="180" mass="20054">MSKIKIKNLIFCFLYNTIAKVLPLDSMPYSKGLKESRYFLFSRCIRECGNNIKVDKNVYISPYIKVGDNVRISENCKIRKNTSIGDNVLIGPGVHILTATHNFEKIDLPVCKQGTTQYNVQVGNDVWIGTNAIILPKVKVGNHTIIAAGSVVTKDIPDYAIVGGNPAKLIRSRVDKEMKK</sequence>
<dbReference type="InterPro" id="IPR001451">
    <property type="entry name" value="Hexapep"/>
</dbReference>